<accession>A2EAC0</accession>
<dbReference type="SMR" id="A2EAC0"/>
<evidence type="ECO:0000256" key="1">
    <source>
        <dbReference type="SAM" id="Phobius"/>
    </source>
</evidence>
<reference evidence="2" key="2">
    <citation type="journal article" date="2007" name="Science">
        <title>Draft genome sequence of the sexually transmitted pathogen Trichomonas vaginalis.</title>
        <authorList>
            <person name="Carlton J.M."/>
            <person name="Hirt R.P."/>
            <person name="Silva J.C."/>
            <person name="Delcher A.L."/>
            <person name="Schatz M."/>
            <person name="Zhao Q."/>
            <person name="Wortman J.R."/>
            <person name="Bidwell S.L."/>
            <person name="Alsmark U.C.M."/>
            <person name="Besteiro S."/>
            <person name="Sicheritz-Ponten T."/>
            <person name="Noel C.J."/>
            <person name="Dacks J.B."/>
            <person name="Foster P.G."/>
            <person name="Simillion C."/>
            <person name="Van de Peer Y."/>
            <person name="Miranda-Saavedra D."/>
            <person name="Barton G.J."/>
            <person name="Westrop G.D."/>
            <person name="Mueller S."/>
            <person name="Dessi D."/>
            <person name="Fiori P.L."/>
            <person name="Ren Q."/>
            <person name="Paulsen I."/>
            <person name="Zhang H."/>
            <person name="Bastida-Corcuera F.D."/>
            <person name="Simoes-Barbosa A."/>
            <person name="Brown M.T."/>
            <person name="Hayes R.D."/>
            <person name="Mukherjee M."/>
            <person name="Okumura C.Y."/>
            <person name="Schneider R."/>
            <person name="Smith A.J."/>
            <person name="Vanacova S."/>
            <person name="Villalvazo M."/>
            <person name="Haas B.J."/>
            <person name="Pertea M."/>
            <person name="Feldblyum T.V."/>
            <person name="Utterback T.R."/>
            <person name="Shu C.L."/>
            <person name="Osoegawa K."/>
            <person name="de Jong P.J."/>
            <person name="Hrdy I."/>
            <person name="Horvathova L."/>
            <person name="Zubacova Z."/>
            <person name="Dolezal P."/>
            <person name="Malik S.B."/>
            <person name="Logsdon J.M. Jr."/>
            <person name="Henze K."/>
            <person name="Gupta A."/>
            <person name="Wang C.C."/>
            <person name="Dunne R.L."/>
            <person name="Upcroft J.A."/>
            <person name="Upcroft P."/>
            <person name="White O."/>
            <person name="Salzberg S.L."/>
            <person name="Tang P."/>
            <person name="Chiu C.-H."/>
            <person name="Lee Y.-S."/>
            <person name="Embley T.M."/>
            <person name="Coombs G.H."/>
            <person name="Mottram J.C."/>
            <person name="Tachezy J."/>
            <person name="Fraser-Liggett C.M."/>
            <person name="Johnson P.J."/>
        </authorList>
    </citation>
    <scope>NUCLEOTIDE SEQUENCE [LARGE SCALE GENOMIC DNA]</scope>
    <source>
        <strain evidence="2">G3</strain>
    </source>
</reference>
<dbReference type="KEGG" id="tva:4768281"/>
<feature type="transmembrane region" description="Helical" evidence="1">
    <location>
        <begin position="118"/>
        <end position="140"/>
    </location>
</feature>
<dbReference type="EMBL" id="DS113339">
    <property type="protein sequence ID" value="EAY10347.1"/>
    <property type="molecule type" value="Genomic_DNA"/>
</dbReference>
<keyword evidence="1" id="KW-0812">Transmembrane</keyword>
<proteinExistence type="predicted"/>
<protein>
    <submittedName>
        <fullName evidence="2">Uncharacterized protein</fullName>
    </submittedName>
</protein>
<dbReference type="Proteomes" id="UP000001542">
    <property type="component" value="Unassembled WGS sequence"/>
</dbReference>
<dbReference type="InParanoid" id="A2EAC0"/>
<reference evidence="2" key="1">
    <citation type="submission" date="2006-10" db="EMBL/GenBank/DDBJ databases">
        <authorList>
            <person name="Amadeo P."/>
            <person name="Zhao Q."/>
            <person name="Wortman J."/>
            <person name="Fraser-Liggett C."/>
            <person name="Carlton J."/>
        </authorList>
    </citation>
    <scope>NUCLEOTIDE SEQUENCE</scope>
    <source>
        <strain evidence="2">G3</strain>
    </source>
</reference>
<dbReference type="RefSeq" id="XP_001322570.1">
    <property type="nucleotide sequence ID" value="XM_001322535.1"/>
</dbReference>
<gene>
    <name evidence="2" type="ORF">TVAG_109310</name>
</gene>
<keyword evidence="1" id="KW-1133">Transmembrane helix</keyword>
<keyword evidence="1" id="KW-0472">Membrane</keyword>
<sequence length="211" mass="24355">MTKPKFLNNDFQRIFVTDRYVRNYWGNDKFAIKGNCDTSVPFKNYANKIYKYPENPSYIPYPKPKRGFVCEKADPIEEPVLNESNISLYEDIADNSTTSTQLLIFETPNRKVLSNLTLGLIIAAIVELILLLVMISYIIIKSNSSEESSDSDVIEMKEEEIQHISNQMTFVHENVLFNMNTTMSDDPFAQDFEDVQDDNYAFNTDLIVDDE</sequence>
<keyword evidence="3" id="KW-1185">Reference proteome</keyword>
<dbReference type="VEuPathDB" id="TrichDB:TVAGG3_0924550"/>
<name>A2EAC0_TRIV3</name>
<evidence type="ECO:0000313" key="2">
    <source>
        <dbReference type="EMBL" id="EAY10347.1"/>
    </source>
</evidence>
<dbReference type="AlphaFoldDB" id="A2EAC0"/>
<organism evidence="2 3">
    <name type="scientific">Trichomonas vaginalis (strain ATCC PRA-98 / G3)</name>
    <dbReference type="NCBI Taxonomy" id="412133"/>
    <lineage>
        <taxon>Eukaryota</taxon>
        <taxon>Metamonada</taxon>
        <taxon>Parabasalia</taxon>
        <taxon>Trichomonadida</taxon>
        <taxon>Trichomonadidae</taxon>
        <taxon>Trichomonas</taxon>
    </lineage>
</organism>
<evidence type="ECO:0000313" key="3">
    <source>
        <dbReference type="Proteomes" id="UP000001542"/>
    </source>
</evidence>
<dbReference type="VEuPathDB" id="TrichDB:TVAG_109310"/>